<accession>A0A8H5ZRE9</accession>
<evidence type="ECO:0000256" key="1">
    <source>
        <dbReference type="SAM" id="Phobius"/>
    </source>
</evidence>
<keyword evidence="1" id="KW-0472">Membrane</keyword>
<organism evidence="2 3">
    <name type="scientific">Cochliobolus sativus</name>
    <name type="common">Common root rot and spot blotch fungus</name>
    <name type="synonym">Bipolaris sorokiniana</name>
    <dbReference type="NCBI Taxonomy" id="45130"/>
    <lineage>
        <taxon>Eukaryota</taxon>
        <taxon>Fungi</taxon>
        <taxon>Dikarya</taxon>
        <taxon>Ascomycota</taxon>
        <taxon>Pezizomycotina</taxon>
        <taxon>Dothideomycetes</taxon>
        <taxon>Pleosporomycetidae</taxon>
        <taxon>Pleosporales</taxon>
        <taxon>Pleosporineae</taxon>
        <taxon>Pleosporaceae</taxon>
        <taxon>Bipolaris</taxon>
    </lineage>
</organism>
<protein>
    <submittedName>
        <fullName evidence="2">Uncharacterized protein</fullName>
    </submittedName>
</protein>
<comment type="caution">
    <text evidence="2">The sequence shown here is derived from an EMBL/GenBank/DDBJ whole genome shotgun (WGS) entry which is preliminary data.</text>
</comment>
<dbReference type="Proteomes" id="UP000624244">
    <property type="component" value="Unassembled WGS sequence"/>
</dbReference>
<sequence length="79" mass="8984">MPLNVALRTRRRCALMLLTSLALTSLHHHPFCLCSHLLSLLDLEHSTRSNILTLLTLLLSLTLDFSSLRITTLIRLSNY</sequence>
<feature type="transmembrane region" description="Helical" evidence="1">
    <location>
        <begin position="50"/>
        <end position="70"/>
    </location>
</feature>
<keyword evidence="1" id="KW-1133">Transmembrane helix</keyword>
<evidence type="ECO:0000313" key="2">
    <source>
        <dbReference type="EMBL" id="KAF5853719.1"/>
    </source>
</evidence>
<gene>
    <name evidence="2" type="ORF">GGP41_006441</name>
</gene>
<proteinExistence type="predicted"/>
<reference evidence="2" key="1">
    <citation type="submission" date="2019-11" db="EMBL/GenBank/DDBJ databases">
        <title>Bipolaris sorokiniana Genome sequencing.</title>
        <authorList>
            <person name="Wang H."/>
        </authorList>
    </citation>
    <scope>NUCLEOTIDE SEQUENCE</scope>
</reference>
<keyword evidence="1" id="KW-0812">Transmembrane</keyword>
<name>A0A8H5ZRE9_COCSA</name>
<evidence type="ECO:0000313" key="3">
    <source>
        <dbReference type="Proteomes" id="UP000624244"/>
    </source>
</evidence>
<dbReference type="AlphaFoldDB" id="A0A8H5ZRE9"/>
<dbReference type="EMBL" id="WNKQ01000001">
    <property type="protein sequence ID" value="KAF5853719.1"/>
    <property type="molecule type" value="Genomic_DNA"/>
</dbReference>